<dbReference type="SUPFAM" id="SSF47789">
    <property type="entry name" value="C-terminal domain of RNA polymerase alpha subunit"/>
    <property type="match status" value="1"/>
</dbReference>
<organism evidence="2 3">
    <name type="scientific">Sporosarcina psychrophila</name>
    <name type="common">Bacillus psychrophilus</name>
    <dbReference type="NCBI Taxonomy" id="1476"/>
    <lineage>
        <taxon>Bacteria</taxon>
        <taxon>Bacillati</taxon>
        <taxon>Bacillota</taxon>
        <taxon>Bacilli</taxon>
        <taxon>Bacillales</taxon>
        <taxon>Caryophanaceae</taxon>
        <taxon>Sporosarcina</taxon>
    </lineage>
</organism>
<accession>A0ABV2KDA3</accession>
<dbReference type="GO" id="GO:0000428">
    <property type="term" value="C:DNA-directed RNA polymerase complex"/>
    <property type="evidence" value="ECO:0007669"/>
    <property type="project" value="UniProtKB-KW"/>
</dbReference>
<dbReference type="RefSeq" id="WP_354314605.1">
    <property type="nucleotide sequence ID" value="NZ_JBEPME010000007.1"/>
</dbReference>
<dbReference type="InterPro" id="IPR011260">
    <property type="entry name" value="RNAP_asu_C"/>
</dbReference>
<comment type="caution">
    <text evidence="2">The sequence shown here is derived from an EMBL/GenBank/DDBJ whole genome shotgun (WGS) entry which is preliminary data.</text>
</comment>
<dbReference type="Pfam" id="PF03118">
    <property type="entry name" value="RNA_pol_A_CTD"/>
    <property type="match status" value="1"/>
</dbReference>
<evidence type="ECO:0000313" key="3">
    <source>
        <dbReference type="Proteomes" id="UP001549104"/>
    </source>
</evidence>
<evidence type="ECO:0000313" key="2">
    <source>
        <dbReference type="EMBL" id="MET3659056.1"/>
    </source>
</evidence>
<protein>
    <submittedName>
        <fullName evidence="2">DNA-directed RNA polymerase alpha subunit</fullName>
    </submittedName>
</protein>
<dbReference type="EMBL" id="JBEPME010000007">
    <property type="protein sequence ID" value="MET3659056.1"/>
    <property type="molecule type" value="Genomic_DNA"/>
</dbReference>
<evidence type="ECO:0000259" key="1">
    <source>
        <dbReference type="Pfam" id="PF03118"/>
    </source>
</evidence>
<keyword evidence="2" id="KW-0240">DNA-directed RNA polymerase</keyword>
<reference evidence="2 3" key="1">
    <citation type="submission" date="2024-06" db="EMBL/GenBank/DDBJ databases">
        <title>Sorghum-associated microbial communities from plants grown in Nebraska, USA.</title>
        <authorList>
            <person name="Schachtman D."/>
        </authorList>
    </citation>
    <scope>NUCLEOTIDE SEQUENCE [LARGE SCALE GENOMIC DNA]</scope>
    <source>
        <strain evidence="2 3">1288</strain>
    </source>
</reference>
<name>A0ABV2KDA3_SPOPS</name>
<proteinExistence type="predicted"/>
<sequence>MNNHTIIHFDKEKYLNESIEILELNVRLYKILKNNHIHTLRDLISRNVKDIVTLPGIGPVLRNELSEVYSEIKSETEPNRIGRCFFTPRVMIFPSFL</sequence>
<dbReference type="Gene3D" id="1.10.150.20">
    <property type="entry name" value="5' to 3' exonuclease, C-terminal subdomain"/>
    <property type="match status" value="1"/>
</dbReference>
<dbReference type="Proteomes" id="UP001549104">
    <property type="component" value="Unassembled WGS sequence"/>
</dbReference>
<keyword evidence="2" id="KW-0804">Transcription</keyword>
<gene>
    <name evidence="2" type="ORF">ABIC55_004175</name>
</gene>
<feature type="domain" description="RNA polymerase alpha subunit C-terminal" evidence="1">
    <location>
        <begin position="11"/>
        <end position="64"/>
    </location>
</feature>
<keyword evidence="3" id="KW-1185">Reference proteome</keyword>